<evidence type="ECO:0008006" key="3">
    <source>
        <dbReference type="Google" id="ProtNLM"/>
    </source>
</evidence>
<dbReference type="InterPro" id="IPR038673">
    <property type="entry name" value="OprB_sf"/>
</dbReference>
<feature type="coiled-coil region" evidence="1">
    <location>
        <begin position="40"/>
        <end position="67"/>
    </location>
</feature>
<keyword evidence="1" id="KW-0175">Coiled coil</keyword>
<proteinExistence type="predicted"/>
<evidence type="ECO:0000256" key="1">
    <source>
        <dbReference type="SAM" id="Coils"/>
    </source>
</evidence>
<protein>
    <recommendedName>
        <fullName evidence="3">Porin</fullName>
    </recommendedName>
</protein>
<sequence>MVNAKASVNRICNRITGARLVVRLRYLLLSVFILLGISFSTHAQDKSDQLLKKIEGLEKRISELETTTVLSDPETMVKEVEVYIDDRGIEYPEQLPGTKKIVTYQRERVYRRQTINERIEEALDDAENKNVQLGVDAAIVIQGVQQTSGNKQPADGNAYQLASTDLFFTAGIAQYTVFFANIVGLSGTQPDGDINGVTSVNGYSARLVNQNDLNLREAWLMTELLEQRLTLTLGHLDLTNYFDLNTVANDETFQFISDALVNSPALGLSENGAGVAFVYDTKSSFVFRVGYQQSNSQATSLSDSLYQLYEIDYKGNPFSAGEGNYRVWYRRDNTEGDLSAYGISLDQKLTSAITLFGRFGSAETMVGDERDEFYSAGLQFGAGLGFNPEDAWGVGYSNASLGSNDEENLLESYYNLRIADKLQLSFHLTYLTEELAGAEKVSYLVPGTRLQASF</sequence>
<organism evidence="2">
    <name type="scientific">hydrothermal vent metagenome</name>
    <dbReference type="NCBI Taxonomy" id="652676"/>
    <lineage>
        <taxon>unclassified sequences</taxon>
        <taxon>metagenomes</taxon>
        <taxon>ecological metagenomes</taxon>
    </lineage>
</organism>
<dbReference type="AlphaFoldDB" id="A0A3B0W8I4"/>
<accession>A0A3B0W8I4</accession>
<reference evidence="2" key="1">
    <citation type="submission" date="2018-06" db="EMBL/GenBank/DDBJ databases">
        <authorList>
            <person name="Zhirakovskaya E."/>
        </authorList>
    </citation>
    <scope>NUCLEOTIDE SEQUENCE</scope>
</reference>
<evidence type="ECO:0000313" key="2">
    <source>
        <dbReference type="EMBL" id="VAW52255.1"/>
    </source>
</evidence>
<name>A0A3B0W8I4_9ZZZZ</name>
<gene>
    <name evidence="2" type="ORF">MNBD_GAMMA05-131</name>
</gene>
<dbReference type="EMBL" id="UOFE01000026">
    <property type="protein sequence ID" value="VAW52255.1"/>
    <property type="molecule type" value="Genomic_DNA"/>
</dbReference>
<dbReference type="Gene3D" id="2.40.160.180">
    <property type="entry name" value="Carbohydrate-selective porin OprB"/>
    <property type="match status" value="1"/>
</dbReference>